<evidence type="ECO:0000259" key="2">
    <source>
        <dbReference type="Pfam" id="PF01702"/>
    </source>
</evidence>
<protein>
    <recommendedName>
        <fullName evidence="2">tRNA-guanine(15) transglycosylase-like domain-containing protein</fullName>
    </recommendedName>
</protein>
<dbReference type="GO" id="GO:0005829">
    <property type="term" value="C:cytosol"/>
    <property type="evidence" value="ECO:0007669"/>
    <property type="project" value="TreeGrafter"/>
</dbReference>
<name>A0A8H3E6J5_9AGAM</name>
<dbReference type="PANTHER" id="PTHR43530:SF1">
    <property type="entry name" value="QUEUINE TRNA-RIBOSYLTRANSFERASE CATALYTIC SUBUNIT 1"/>
    <property type="match status" value="1"/>
</dbReference>
<dbReference type="EMBL" id="CAJNJQ010005418">
    <property type="protein sequence ID" value="CAE7218633.1"/>
    <property type="molecule type" value="Genomic_DNA"/>
</dbReference>
<dbReference type="GO" id="GO:0006400">
    <property type="term" value="P:tRNA modification"/>
    <property type="evidence" value="ECO:0007669"/>
    <property type="project" value="InterPro"/>
</dbReference>
<dbReference type="InterPro" id="IPR036511">
    <property type="entry name" value="TGT-like_sf"/>
</dbReference>
<evidence type="ECO:0000256" key="1">
    <source>
        <dbReference type="ARBA" id="ARBA00022833"/>
    </source>
</evidence>
<dbReference type="GO" id="GO:0008479">
    <property type="term" value="F:tRNA-guanosine(34) queuine transglycosylase activity"/>
    <property type="evidence" value="ECO:0007669"/>
    <property type="project" value="TreeGrafter"/>
</dbReference>
<sequence>MILDETLHCPNMVNIRDDNKKSSRVRLPVHERLSRTFGGTSSLGLISMYFAACSVPSRKKRSSCVARLFLFLSIVSPDMSVRSVVRPPGSPTAPVAPPTSRVRSSDWAILNREIATYQRQYSVSTNMEMQHTHQGNEISNMNGGRGRINAAVESDRLLERFCKVGANGITALPTFMPVATQAALKGLTQQQTEALGVTLIFKSPRNNTYHLSLRPGTKVLDAAGGAHKFQGWRKNMLTDSGGFQMIFVLMSDSSFSKVTEEGVLFESPFTGEPTMLTPEESMAIQHSIGADVMMQLDDVVSSLTTGPRVEE</sequence>
<gene>
    <name evidence="3" type="ORF">RDB_LOCUS163777</name>
</gene>
<feature type="domain" description="tRNA-guanine(15) transglycosylase-like" evidence="2">
    <location>
        <begin position="167"/>
        <end position="310"/>
    </location>
</feature>
<accession>A0A8H3E6J5</accession>
<keyword evidence="1" id="KW-0862">Zinc</keyword>
<dbReference type="NCBIfam" id="TIGR00449">
    <property type="entry name" value="tgt_general"/>
    <property type="match status" value="1"/>
</dbReference>
<dbReference type="AlphaFoldDB" id="A0A8H3E6J5"/>
<proteinExistence type="predicted"/>
<dbReference type="SUPFAM" id="SSF51713">
    <property type="entry name" value="tRNA-guanine transglycosylase"/>
    <property type="match status" value="1"/>
</dbReference>
<feature type="non-terminal residue" evidence="3">
    <location>
        <position position="1"/>
    </location>
</feature>
<evidence type="ECO:0000313" key="3">
    <source>
        <dbReference type="EMBL" id="CAE7218633.1"/>
    </source>
</evidence>
<reference evidence="3" key="1">
    <citation type="submission" date="2021-01" db="EMBL/GenBank/DDBJ databases">
        <authorList>
            <person name="Kaushik A."/>
        </authorList>
    </citation>
    <scope>NUCLEOTIDE SEQUENCE</scope>
    <source>
        <strain evidence="3">AG5</strain>
    </source>
</reference>
<dbReference type="Pfam" id="PF01702">
    <property type="entry name" value="TGT"/>
    <property type="match status" value="1"/>
</dbReference>
<evidence type="ECO:0000313" key="4">
    <source>
        <dbReference type="Proteomes" id="UP000663827"/>
    </source>
</evidence>
<dbReference type="InterPro" id="IPR002616">
    <property type="entry name" value="tRNA_ribo_trans-like"/>
</dbReference>
<dbReference type="Gene3D" id="3.20.20.105">
    <property type="entry name" value="Queuine tRNA-ribosyltransferase-like"/>
    <property type="match status" value="1"/>
</dbReference>
<organism evidence="3 4">
    <name type="scientific">Rhizoctonia solani</name>
    <dbReference type="NCBI Taxonomy" id="456999"/>
    <lineage>
        <taxon>Eukaryota</taxon>
        <taxon>Fungi</taxon>
        <taxon>Dikarya</taxon>
        <taxon>Basidiomycota</taxon>
        <taxon>Agaricomycotina</taxon>
        <taxon>Agaricomycetes</taxon>
        <taxon>Cantharellales</taxon>
        <taxon>Ceratobasidiaceae</taxon>
        <taxon>Rhizoctonia</taxon>
    </lineage>
</organism>
<dbReference type="PANTHER" id="PTHR43530">
    <property type="entry name" value="QUEUINE TRNA-RIBOSYLTRANSFERASE CATALYTIC SUBUNIT 1"/>
    <property type="match status" value="1"/>
</dbReference>
<dbReference type="Proteomes" id="UP000663827">
    <property type="component" value="Unassembled WGS sequence"/>
</dbReference>
<comment type="caution">
    <text evidence="3">The sequence shown here is derived from an EMBL/GenBank/DDBJ whole genome shotgun (WGS) entry which is preliminary data.</text>
</comment>